<dbReference type="EMBL" id="JMIY01000006">
    <property type="protein sequence ID" value="KCZ71288.1"/>
    <property type="molecule type" value="Genomic_DNA"/>
</dbReference>
<dbReference type="Gene3D" id="3.40.50.150">
    <property type="entry name" value="Vaccinia Virus protein VP39"/>
    <property type="match status" value="1"/>
</dbReference>
<dbReference type="SUPFAM" id="SSF53335">
    <property type="entry name" value="S-adenosyl-L-methionine-dependent methyltransferases"/>
    <property type="match status" value="1"/>
</dbReference>
<keyword evidence="2" id="KW-0808">Transferase</keyword>
<dbReference type="GO" id="GO:0008757">
    <property type="term" value="F:S-adenosylmethionine-dependent methyltransferase activity"/>
    <property type="evidence" value="ECO:0007669"/>
    <property type="project" value="InterPro"/>
</dbReference>
<keyword evidence="2" id="KW-0489">Methyltransferase</keyword>
<dbReference type="PANTHER" id="PTHR43861">
    <property type="entry name" value="TRANS-ACONITATE 2-METHYLTRANSFERASE-RELATED"/>
    <property type="match status" value="1"/>
</dbReference>
<dbReference type="Pfam" id="PF08241">
    <property type="entry name" value="Methyltransf_11"/>
    <property type="match status" value="1"/>
</dbReference>
<accession>A0A062V3T5</accession>
<keyword evidence="2" id="KW-0830">Ubiquinone</keyword>
<evidence type="ECO:0000259" key="1">
    <source>
        <dbReference type="Pfam" id="PF08241"/>
    </source>
</evidence>
<protein>
    <submittedName>
        <fullName evidence="2">Methylase involved in ubiquinone/menaquinone biosynthesis</fullName>
    </submittedName>
</protein>
<dbReference type="CDD" id="cd02440">
    <property type="entry name" value="AdoMet_MTases"/>
    <property type="match status" value="1"/>
</dbReference>
<dbReference type="GO" id="GO:0032259">
    <property type="term" value="P:methylation"/>
    <property type="evidence" value="ECO:0007669"/>
    <property type="project" value="UniProtKB-KW"/>
</dbReference>
<gene>
    <name evidence="2" type="ORF">ANME2D_02490</name>
</gene>
<sequence length="229" mass="26279">MKETKLNKKFKIIEKYNDTLAPVYDKATLGEFKWIAPVEANKLILPYIKPEFSILDVGIGTGQSSAELFKAGCKICGIDISQKMLEITKKKFPDFELYLADLEEGLPKLAGRSFDVITAIGIIEFVQDINKAINLLASFLKPSGFLCLTFEEYLPDHRIQQWKKSEIGKGAIDPIPELLTFLVQRYTLKEIEDILQQHELKVLKNKRFQSYLKSNEKIPVYYWIVLAKN</sequence>
<reference evidence="2 3" key="1">
    <citation type="journal article" date="2013" name="Nature">
        <title>Anaerobic oxidation of methane coupled to nitrate reduction in a novel archaeal lineage.</title>
        <authorList>
            <person name="Haroon M.F."/>
            <person name="Hu S."/>
            <person name="Shi Y."/>
            <person name="Imelfort M."/>
            <person name="Keller J."/>
            <person name="Hugenholtz P."/>
            <person name="Yuan Z."/>
            <person name="Tyson G.W."/>
        </authorList>
    </citation>
    <scope>NUCLEOTIDE SEQUENCE [LARGE SCALE GENOMIC DNA]</scope>
    <source>
        <strain evidence="2 3">ANME-2d</strain>
    </source>
</reference>
<dbReference type="Proteomes" id="UP000027153">
    <property type="component" value="Unassembled WGS sequence"/>
</dbReference>
<comment type="caution">
    <text evidence="2">The sequence shown here is derived from an EMBL/GenBank/DDBJ whole genome shotgun (WGS) entry which is preliminary data.</text>
</comment>
<organism evidence="2 3">
    <name type="scientific">Candidatus Methanoperedens nitratireducens</name>
    <dbReference type="NCBI Taxonomy" id="1392998"/>
    <lineage>
        <taxon>Archaea</taxon>
        <taxon>Methanobacteriati</taxon>
        <taxon>Methanobacteriota</taxon>
        <taxon>Stenosarchaea group</taxon>
        <taxon>Methanomicrobia</taxon>
        <taxon>Methanosarcinales</taxon>
        <taxon>ANME-2 cluster</taxon>
        <taxon>Candidatus Methanoperedentaceae</taxon>
        <taxon>Candidatus Methanoperedens</taxon>
    </lineage>
</organism>
<evidence type="ECO:0000313" key="2">
    <source>
        <dbReference type="EMBL" id="KCZ71288.1"/>
    </source>
</evidence>
<dbReference type="InterPro" id="IPR013216">
    <property type="entry name" value="Methyltransf_11"/>
</dbReference>
<dbReference type="InterPro" id="IPR029063">
    <property type="entry name" value="SAM-dependent_MTases_sf"/>
</dbReference>
<evidence type="ECO:0000313" key="3">
    <source>
        <dbReference type="Proteomes" id="UP000027153"/>
    </source>
</evidence>
<dbReference type="AlphaFoldDB" id="A0A062V3T5"/>
<proteinExistence type="predicted"/>
<feature type="domain" description="Methyltransferase type 11" evidence="1">
    <location>
        <begin position="55"/>
        <end position="147"/>
    </location>
</feature>
<keyword evidence="3" id="KW-1185">Reference proteome</keyword>
<dbReference type="RefSeq" id="WP_052368892.1">
    <property type="nucleotide sequence ID" value="NZ_JMIY01000006.1"/>
</dbReference>
<name>A0A062V3T5_9EURY</name>
<dbReference type="OrthoDB" id="57427at2157"/>